<dbReference type="Proteomes" id="UP000095767">
    <property type="component" value="Unassembled WGS sequence"/>
</dbReference>
<gene>
    <name evidence="3" type="ORF">BAE44_0009172</name>
</gene>
<feature type="transmembrane region" description="Helical" evidence="2">
    <location>
        <begin position="12"/>
        <end position="36"/>
    </location>
</feature>
<organism evidence="3 4">
    <name type="scientific">Dichanthelium oligosanthes</name>
    <dbReference type="NCBI Taxonomy" id="888268"/>
    <lineage>
        <taxon>Eukaryota</taxon>
        <taxon>Viridiplantae</taxon>
        <taxon>Streptophyta</taxon>
        <taxon>Embryophyta</taxon>
        <taxon>Tracheophyta</taxon>
        <taxon>Spermatophyta</taxon>
        <taxon>Magnoliopsida</taxon>
        <taxon>Liliopsida</taxon>
        <taxon>Poales</taxon>
        <taxon>Poaceae</taxon>
        <taxon>PACMAD clade</taxon>
        <taxon>Panicoideae</taxon>
        <taxon>Panicodae</taxon>
        <taxon>Paniceae</taxon>
        <taxon>Dichantheliinae</taxon>
        <taxon>Dichanthelium</taxon>
    </lineage>
</organism>
<sequence length="158" mass="17113">MDCCDCWFRVYWLAIANTVVHSGTGFLVYVLVAIIARSHSRTTGGIVVVSVFLAFWVGIGAVVYTAFCSALFPCTALGHALVWCLRGAGWLLCLPCRSPRRAAAAGGWPQPPTTSRRTSSGMRRGQMVARPTATVCLGEAEKGEVVKRLPACLHMFHQ</sequence>
<evidence type="ECO:0000256" key="2">
    <source>
        <dbReference type="SAM" id="Phobius"/>
    </source>
</evidence>
<keyword evidence="2" id="KW-0812">Transmembrane</keyword>
<keyword evidence="2" id="KW-0472">Membrane</keyword>
<keyword evidence="4" id="KW-1185">Reference proteome</keyword>
<protein>
    <submittedName>
        <fullName evidence="3">Uncharacterized protein</fullName>
    </submittedName>
</protein>
<feature type="compositionally biased region" description="Low complexity" evidence="1">
    <location>
        <begin position="113"/>
        <end position="124"/>
    </location>
</feature>
<reference evidence="3 4" key="1">
    <citation type="submission" date="2016-09" db="EMBL/GenBank/DDBJ databases">
        <title>The draft genome of Dichanthelium oligosanthes: A C3 panicoid grass species.</title>
        <authorList>
            <person name="Studer A.J."/>
            <person name="Schnable J.C."/>
            <person name="Brutnell T.P."/>
        </authorList>
    </citation>
    <scope>NUCLEOTIDE SEQUENCE [LARGE SCALE GENOMIC DNA]</scope>
    <source>
        <strain evidence="4">cv. Kellogg 1175</strain>
        <tissue evidence="3">Leaf</tissue>
    </source>
</reference>
<evidence type="ECO:0000313" key="3">
    <source>
        <dbReference type="EMBL" id="OEL29811.1"/>
    </source>
</evidence>
<dbReference type="AlphaFoldDB" id="A0A1E5VXI0"/>
<dbReference type="EMBL" id="LWDX02026888">
    <property type="protein sequence ID" value="OEL29811.1"/>
    <property type="molecule type" value="Genomic_DNA"/>
</dbReference>
<accession>A0A1E5VXI0</accession>
<evidence type="ECO:0000256" key="1">
    <source>
        <dbReference type="SAM" id="MobiDB-lite"/>
    </source>
</evidence>
<feature type="region of interest" description="Disordered" evidence="1">
    <location>
        <begin position="102"/>
        <end position="124"/>
    </location>
</feature>
<evidence type="ECO:0000313" key="4">
    <source>
        <dbReference type="Proteomes" id="UP000095767"/>
    </source>
</evidence>
<proteinExistence type="predicted"/>
<feature type="transmembrane region" description="Helical" evidence="2">
    <location>
        <begin position="43"/>
        <end position="64"/>
    </location>
</feature>
<comment type="caution">
    <text evidence="3">The sequence shown here is derived from an EMBL/GenBank/DDBJ whole genome shotgun (WGS) entry which is preliminary data.</text>
</comment>
<keyword evidence="2" id="KW-1133">Transmembrane helix</keyword>
<name>A0A1E5VXI0_9POAL</name>